<organism evidence="4 5">
    <name type="scientific">Dissostichus mawsoni</name>
    <name type="common">Antarctic cod</name>
    <dbReference type="NCBI Taxonomy" id="36200"/>
    <lineage>
        <taxon>Eukaryota</taxon>
        <taxon>Metazoa</taxon>
        <taxon>Chordata</taxon>
        <taxon>Craniata</taxon>
        <taxon>Vertebrata</taxon>
        <taxon>Euteleostomi</taxon>
        <taxon>Actinopterygii</taxon>
        <taxon>Neopterygii</taxon>
        <taxon>Teleostei</taxon>
        <taxon>Neoteleostei</taxon>
        <taxon>Acanthomorphata</taxon>
        <taxon>Eupercaria</taxon>
        <taxon>Perciformes</taxon>
        <taxon>Notothenioidei</taxon>
        <taxon>Nototheniidae</taxon>
        <taxon>Dissostichus</taxon>
    </lineage>
</organism>
<reference evidence="4 5" key="1">
    <citation type="submission" date="2020-03" db="EMBL/GenBank/DDBJ databases">
        <title>Dissostichus mawsoni Genome sequencing and assembly.</title>
        <authorList>
            <person name="Park H."/>
        </authorList>
    </citation>
    <scope>NUCLEOTIDE SEQUENCE [LARGE SCALE GENOMIC DNA]</scope>
    <source>
        <strain evidence="4">DM0001</strain>
        <tissue evidence="4">Muscle</tissue>
    </source>
</reference>
<proteinExistence type="predicted"/>
<dbReference type="Proteomes" id="UP000518266">
    <property type="component" value="Unassembled WGS sequence"/>
</dbReference>
<dbReference type="GO" id="GO:0005112">
    <property type="term" value="F:Notch binding"/>
    <property type="evidence" value="ECO:0007669"/>
    <property type="project" value="TreeGrafter"/>
</dbReference>
<dbReference type="AlphaFoldDB" id="A0A7J5Y327"/>
<evidence type="ECO:0000259" key="3">
    <source>
        <dbReference type="Pfam" id="PF00535"/>
    </source>
</evidence>
<evidence type="ECO:0000313" key="4">
    <source>
        <dbReference type="EMBL" id="KAF3843836.1"/>
    </source>
</evidence>
<evidence type="ECO:0000256" key="2">
    <source>
        <dbReference type="SAM" id="MobiDB-lite"/>
    </source>
</evidence>
<evidence type="ECO:0000256" key="1">
    <source>
        <dbReference type="ARBA" id="ARBA00023157"/>
    </source>
</evidence>
<dbReference type="GO" id="GO:0008593">
    <property type="term" value="P:regulation of Notch signaling pathway"/>
    <property type="evidence" value="ECO:0007669"/>
    <property type="project" value="TreeGrafter"/>
</dbReference>
<feature type="domain" description="Glycosyltransferase 2-like" evidence="3">
    <location>
        <begin position="21"/>
        <end position="156"/>
    </location>
</feature>
<dbReference type="GO" id="GO:0004653">
    <property type="term" value="F:polypeptide N-acetylgalactosaminyltransferase activity"/>
    <property type="evidence" value="ECO:0007669"/>
    <property type="project" value="TreeGrafter"/>
</dbReference>
<dbReference type="InterPro" id="IPR029044">
    <property type="entry name" value="Nucleotide-diphossugar_trans"/>
</dbReference>
<comment type="caution">
    <text evidence="4">The sequence shown here is derived from an EMBL/GenBank/DDBJ whole genome shotgun (WGS) entry which is preliminary data.</text>
</comment>
<protein>
    <recommendedName>
        <fullName evidence="3">Glycosyltransferase 2-like domain-containing protein</fullName>
    </recommendedName>
</protein>
<sequence>MIMPPPRCRDKAYPPDLPSTSVVICFFNEALSALLRTVHSVLERTPTALLHEVILVDDHSELEELQEELERHVGGELKERVKLVRNQRREGLIRGRMIGASHATGEVLVFLDSHCEVNKDWLQPLLTPLLRDHRTVVCPVIDIISADTLSYSPSPLVRGASTGAALQVGSCPPRRAQRAPGGHRTNQVSHHGWRSVCHKQEVL</sequence>
<accession>A0A7J5Y327</accession>
<dbReference type="EMBL" id="JAAKFY010000018">
    <property type="protein sequence ID" value="KAF3843836.1"/>
    <property type="molecule type" value="Genomic_DNA"/>
</dbReference>
<dbReference type="InterPro" id="IPR001173">
    <property type="entry name" value="Glyco_trans_2-like"/>
</dbReference>
<dbReference type="GO" id="GO:0005794">
    <property type="term" value="C:Golgi apparatus"/>
    <property type="evidence" value="ECO:0007669"/>
    <property type="project" value="TreeGrafter"/>
</dbReference>
<dbReference type="Pfam" id="PF00535">
    <property type="entry name" value="Glycos_transf_2"/>
    <property type="match status" value="1"/>
</dbReference>
<feature type="region of interest" description="Disordered" evidence="2">
    <location>
        <begin position="171"/>
        <end position="190"/>
    </location>
</feature>
<name>A0A7J5Y327_DISMA</name>
<dbReference type="GO" id="GO:0006493">
    <property type="term" value="P:protein O-linked glycosylation"/>
    <property type="evidence" value="ECO:0007669"/>
    <property type="project" value="TreeGrafter"/>
</dbReference>
<evidence type="ECO:0000313" key="5">
    <source>
        <dbReference type="Proteomes" id="UP000518266"/>
    </source>
</evidence>
<keyword evidence="5" id="KW-1185">Reference proteome</keyword>
<dbReference type="SUPFAM" id="SSF53448">
    <property type="entry name" value="Nucleotide-diphospho-sugar transferases"/>
    <property type="match status" value="1"/>
</dbReference>
<dbReference type="PANTHER" id="PTHR11675:SF63">
    <property type="entry name" value="POLYPEPTIDE N-ACETYLGALACTOSAMINYLTRANSFERASE"/>
    <property type="match status" value="1"/>
</dbReference>
<dbReference type="PANTHER" id="PTHR11675">
    <property type="entry name" value="N-ACETYLGALACTOSAMINYLTRANSFERASE"/>
    <property type="match status" value="1"/>
</dbReference>
<dbReference type="OrthoDB" id="429263at2759"/>
<dbReference type="Gene3D" id="3.90.550.10">
    <property type="entry name" value="Spore Coat Polysaccharide Biosynthesis Protein SpsA, Chain A"/>
    <property type="match status" value="1"/>
</dbReference>
<gene>
    <name evidence="4" type="ORF">F7725_002685</name>
</gene>
<keyword evidence="1" id="KW-1015">Disulfide bond</keyword>